<proteinExistence type="predicted"/>
<dbReference type="Gene3D" id="3.30.470.20">
    <property type="entry name" value="ATP-grasp fold, B domain"/>
    <property type="match status" value="1"/>
</dbReference>
<accession>A0A7Y9KGZ2</accession>
<dbReference type="SUPFAM" id="SSF56059">
    <property type="entry name" value="Glutathione synthetase ATP-binding domain-like"/>
    <property type="match status" value="1"/>
</dbReference>
<dbReference type="SUPFAM" id="SSF51735">
    <property type="entry name" value="NAD(P)-binding Rossmann-fold domains"/>
    <property type="match status" value="1"/>
</dbReference>
<dbReference type="Pfam" id="PF13549">
    <property type="entry name" value="ATP-grasp_5"/>
    <property type="match status" value="1"/>
</dbReference>
<keyword evidence="4" id="KW-1185">Reference proteome</keyword>
<dbReference type="GO" id="GO:0046872">
    <property type="term" value="F:metal ion binding"/>
    <property type="evidence" value="ECO:0007669"/>
    <property type="project" value="InterPro"/>
</dbReference>
<organism evidence="3 4">
    <name type="scientific">Microbacterium immunditiarum</name>
    <dbReference type="NCBI Taxonomy" id="337480"/>
    <lineage>
        <taxon>Bacteria</taxon>
        <taxon>Bacillati</taxon>
        <taxon>Actinomycetota</taxon>
        <taxon>Actinomycetes</taxon>
        <taxon>Micrococcales</taxon>
        <taxon>Microbacteriaceae</taxon>
        <taxon>Microbacterium</taxon>
    </lineage>
</organism>
<evidence type="ECO:0000313" key="3">
    <source>
        <dbReference type="EMBL" id="NYE18967.1"/>
    </source>
</evidence>
<feature type="domain" description="ATP-grasp" evidence="2">
    <location>
        <begin position="502"/>
        <end position="538"/>
    </location>
</feature>
<dbReference type="InterPro" id="IPR011761">
    <property type="entry name" value="ATP-grasp"/>
</dbReference>
<dbReference type="InterPro" id="IPR013815">
    <property type="entry name" value="ATP_grasp_subdomain_1"/>
</dbReference>
<evidence type="ECO:0000313" key="4">
    <source>
        <dbReference type="Proteomes" id="UP000576969"/>
    </source>
</evidence>
<keyword evidence="1" id="KW-0067">ATP-binding</keyword>
<gene>
    <name evidence="3" type="ORF">BJ991_000995</name>
</gene>
<dbReference type="InterPro" id="IPR003781">
    <property type="entry name" value="CoA-bd"/>
</dbReference>
<dbReference type="GO" id="GO:0016740">
    <property type="term" value="F:transferase activity"/>
    <property type="evidence" value="ECO:0007669"/>
    <property type="project" value="UniProtKB-KW"/>
</dbReference>
<dbReference type="PANTHER" id="PTHR42793:SF1">
    <property type="entry name" value="PEPTIDYL-LYSINE N-ACETYLTRANSFERASE PATZ"/>
    <property type="match status" value="1"/>
</dbReference>
<dbReference type="Gene3D" id="3.30.1490.20">
    <property type="entry name" value="ATP-grasp fold, A domain"/>
    <property type="match status" value="1"/>
</dbReference>
<dbReference type="InterPro" id="IPR036291">
    <property type="entry name" value="NAD(P)-bd_dom_sf"/>
</dbReference>
<comment type="caution">
    <text evidence="3">The sequence shown here is derived from an EMBL/GenBank/DDBJ whole genome shotgun (WGS) entry which is preliminary data.</text>
</comment>
<dbReference type="EMBL" id="JACCBV010000001">
    <property type="protein sequence ID" value="NYE18967.1"/>
    <property type="molecule type" value="Genomic_DNA"/>
</dbReference>
<dbReference type="RefSeq" id="WP_179487991.1">
    <property type="nucleotide sequence ID" value="NZ_JACCBV010000001.1"/>
</dbReference>
<dbReference type="Pfam" id="PF13380">
    <property type="entry name" value="CoA_binding_2"/>
    <property type="match status" value="1"/>
</dbReference>
<reference evidence="3 4" key="1">
    <citation type="submission" date="2020-07" db="EMBL/GenBank/DDBJ databases">
        <title>Sequencing the genomes of 1000 actinobacteria strains.</title>
        <authorList>
            <person name="Klenk H.-P."/>
        </authorList>
    </citation>
    <scope>NUCLEOTIDE SEQUENCE [LARGE SCALE GENOMIC DNA]</scope>
    <source>
        <strain evidence="3 4">DSM 24662</strain>
    </source>
</reference>
<keyword evidence="1" id="KW-0547">Nucleotide-binding</keyword>
<sequence length="704" mass="74646">MGARQKGDDVRSQRISHIKQLLDPSSIAVVGASNDAEKIGGRPLQILSQRGYEGRLYPVNPKYETIQGLPAYADISDLPSDVEMYIFCVPAQATDELVEKAAAHGAKAGVILSGGFAEVGPEGARLQERLRRIANEHDLALLGPNSLGLASFTNRVCATFATTLSTMPSIEPGDVALLSQSGGTAFNLFTESYWAGARFSHVIATGNEAGLAFADYLSFLATDDATKSVVGYLEGVSDGGELAAALEALRAAGKPVYLLKAGVSEHGRRSVASHTAQFAGDDSAYGALFDRTGVIRLESMDDLVDVSRALTVYPRTDRLAVGTNSGGATAYISDACDRFGVRLADLSSDTGAALGARLPAFAGLSNPVDFTPQVITDHEILADTLQTLDADTDVDGLLVFLGSMEYLHEELLDVLVRTRPTLRNPLSVAWLGVSDEVRAKAAKAGLAVSGDPLRIVRGIGMVQRGRERLADEIAVIEPGEVPVDVTGVQIPDLSHLDEAAATSLLAQLGTRVPASIEISREQDAVAAAERIGYPVFLKLVEPFIAHRARVGAIVGGIQDSTQLANAHQRLVDSFGMSRGIVVEEIPPGPDLMVGVMSDRTFGTRAVIGAGGIWANEIGDLRTIIPPYDAPYLQRELVKLRIFPQIQAAAADIAALAHDLSRVFRRLDALVRSGSLTEFECNPVRIVDGEAIVLDALALRAGDPS</sequence>
<evidence type="ECO:0000256" key="1">
    <source>
        <dbReference type="PROSITE-ProRule" id="PRU00409"/>
    </source>
</evidence>
<dbReference type="PANTHER" id="PTHR42793">
    <property type="entry name" value="COA BINDING DOMAIN CONTAINING PROTEIN"/>
    <property type="match status" value="1"/>
</dbReference>
<protein>
    <submittedName>
        <fullName evidence="3">Acetyltransferase</fullName>
    </submittedName>
</protein>
<dbReference type="Gene3D" id="3.40.50.261">
    <property type="entry name" value="Succinyl-CoA synthetase domains"/>
    <property type="match status" value="2"/>
</dbReference>
<dbReference type="GO" id="GO:0005524">
    <property type="term" value="F:ATP binding"/>
    <property type="evidence" value="ECO:0007669"/>
    <property type="project" value="UniProtKB-UniRule"/>
</dbReference>
<keyword evidence="3" id="KW-0808">Transferase</keyword>
<dbReference type="Pfam" id="PF13607">
    <property type="entry name" value="Succ_CoA_lig"/>
    <property type="match status" value="1"/>
</dbReference>
<dbReference type="PROSITE" id="PS50975">
    <property type="entry name" value="ATP_GRASP"/>
    <property type="match status" value="1"/>
</dbReference>
<dbReference type="AlphaFoldDB" id="A0A7Y9KGZ2"/>
<dbReference type="SUPFAM" id="SSF52210">
    <property type="entry name" value="Succinyl-CoA synthetase domains"/>
    <property type="match status" value="2"/>
</dbReference>
<dbReference type="Proteomes" id="UP000576969">
    <property type="component" value="Unassembled WGS sequence"/>
</dbReference>
<dbReference type="InterPro" id="IPR032875">
    <property type="entry name" value="Succ_CoA_lig_flav_dom"/>
</dbReference>
<dbReference type="Gene3D" id="3.40.50.720">
    <property type="entry name" value="NAD(P)-binding Rossmann-like Domain"/>
    <property type="match status" value="1"/>
</dbReference>
<name>A0A7Y9KGZ2_9MICO</name>
<dbReference type="SMART" id="SM00881">
    <property type="entry name" value="CoA_binding"/>
    <property type="match status" value="1"/>
</dbReference>
<dbReference type="InterPro" id="IPR016102">
    <property type="entry name" value="Succinyl-CoA_synth-like"/>
</dbReference>
<evidence type="ECO:0000259" key="2">
    <source>
        <dbReference type="PROSITE" id="PS50975"/>
    </source>
</evidence>